<dbReference type="InterPro" id="IPR019826">
    <property type="entry name" value="Carboxylesterase_B_AS"/>
</dbReference>
<evidence type="ECO:0000256" key="1">
    <source>
        <dbReference type="ARBA" id="ARBA00005964"/>
    </source>
</evidence>
<dbReference type="Gene3D" id="3.40.50.1820">
    <property type="entry name" value="alpha/beta hydrolase"/>
    <property type="match status" value="1"/>
</dbReference>
<evidence type="ECO:0000313" key="5">
    <source>
        <dbReference type="EMBL" id="KUO06067.1"/>
    </source>
</evidence>
<dbReference type="InterPro" id="IPR029058">
    <property type="entry name" value="AB_hydrolase_fold"/>
</dbReference>
<protein>
    <recommendedName>
        <fullName evidence="3">Carboxylic ester hydrolase</fullName>
        <ecNumber evidence="3">3.1.1.-</ecNumber>
    </recommendedName>
</protein>
<keyword evidence="6" id="KW-1185">Reference proteome</keyword>
<proteinExistence type="inferred from homology"/>
<reference evidence="5 6" key="1">
    <citation type="submission" date="2015-10" db="EMBL/GenBank/DDBJ databases">
        <title>Draft genome sequence of Streptomyces caeruleatus NRRL B-24802, type strain for the species Streptomyces caeruleatus.</title>
        <authorList>
            <person name="Ruckert C."/>
            <person name="Winkler A."/>
            <person name="Kalinowski J."/>
            <person name="Kampfer P."/>
            <person name="Glaeser S."/>
        </authorList>
    </citation>
    <scope>NUCLEOTIDE SEQUENCE [LARGE SCALE GENOMIC DNA]</scope>
    <source>
        <strain evidence="5 6">NRRL B-24802</strain>
    </source>
</reference>
<sequence>MVAWRGIRYATASRFREPEPASPPRRPTVFAQFGAPCAQPPLRTLGGEGSEAEDALYLNVYSPSADDARRPVVVWIHGGAYQGGAGSAYDGARLAAEGNVVVVTVNYRLGVLGFPDLSDLGVPRNLGLRDQIAALTWVRDNTELFGGDPRTVTLAGESAGSMSVSLLMPTPAAHPLFHRAIMQSGALDLVHDGAVGQRLGTEIRTALDPDGVGLPALTKASVGAVLTAQQLVARRYPGTVPAAPVSDGDLLPESLEKARTAPVPPIPLLAGWNRDEIRFFDLPGVREALPRHRSHLARLLRDQLGAETADRILAEYPENRAGRRDLGTDVTFAKPTRHFAERHAAAGHPTWTYRLDKRGLLLGAPHAADLAYLWTRPGAARPTRC</sequence>
<evidence type="ECO:0000313" key="6">
    <source>
        <dbReference type="Proteomes" id="UP000053429"/>
    </source>
</evidence>
<dbReference type="InterPro" id="IPR050309">
    <property type="entry name" value="Type-B_Carboxylest/Lipase"/>
</dbReference>
<dbReference type="InterPro" id="IPR002018">
    <property type="entry name" value="CarbesteraseB"/>
</dbReference>
<comment type="similarity">
    <text evidence="1 3">Belongs to the type-B carboxylesterase/lipase family.</text>
</comment>
<evidence type="ECO:0000259" key="4">
    <source>
        <dbReference type="Pfam" id="PF00135"/>
    </source>
</evidence>
<dbReference type="STRING" id="661399.AQJ67_04535"/>
<dbReference type="EC" id="3.1.1.-" evidence="3"/>
<organism evidence="5 6">
    <name type="scientific">Streptomyces caeruleatus</name>
    <dbReference type="NCBI Taxonomy" id="661399"/>
    <lineage>
        <taxon>Bacteria</taxon>
        <taxon>Bacillati</taxon>
        <taxon>Actinomycetota</taxon>
        <taxon>Actinomycetes</taxon>
        <taxon>Kitasatosporales</taxon>
        <taxon>Streptomycetaceae</taxon>
        <taxon>Streptomyces</taxon>
    </lineage>
</organism>
<dbReference type="SUPFAM" id="SSF53474">
    <property type="entry name" value="alpha/beta-Hydrolases"/>
    <property type="match status" value="1"/>
</dbReference>
<evidence type="ECO:0000256" key="3">
    <source>
        <dbReference type="RuleBase" id="RU361235"/>
    </source>
</evidence>
<accession>A0A124IAL7</accession>
<comment type="caution">
    <text evidence="5">The sequence shown here is derived from an EMBL/GenBank/DDBJ whole genome shotgun (WGS) entry which is preliminary data.</text>
</comment>
<keyword evidence="2 3" id="KW-0378">Hydrolase</keyword>
<dbReference type="Proteomes" id="UP000053429">
    <property type="component" value="Unassembled WGS sequence"/>
</dbReference>
<dbReference type="PANTHER" id="PTHR11559">
    <property type="entry name" value="CARBOXYLESTERASE"/>
    <property type="match status" value="1"/>
</dbReference>
<dbReference type="EMBL" id="LMWY01000003">
    <property type="protein sequence ID" value="KUO06067.1"/>
    <property type="molecule type" value="Genomic_DNA"/>
</dbReference>
<name>A0A124IAL7_9ACTN</name>
<dbReference type="PROSITE" id="PS00122">
    <property type="entry name" value="CARBOXYLESTERASE_B_1"/>
    <property type="match status" value="1"/>
</dbReference>
<evidence type="ECO:0000256" key="2">
    <source>
        <dbReference type="ARBA" id="ARBA00022801"/>
    </source>
</evidence>
<dbReference type="AlphaFoldDB" id="A0A124IAL7"/>
<feature type="domain" description="Carboxylesterase type B" evidence="4">
    <location>
        <begin position="3"/>
        <end position="377"/>
    </location>
</feature>
<dbReference type="Pfam" id="PF00135">
    <property type="entry name" value="COesterase"/>
    <property type="match status" value="1"/>
</dbReference>
<dbReference type="ESTHER" id="9actn-a0a124ial7">
    <property type="family name" value="Carb_B_Bacteria"/>
</dbReference>
<dbReference type="GO" id="GO:0016787">
    <property type="term" value="F:hydrolase activity"/>
    <property type="evidence" value="ECO:0007669"/>
    <property type="project" value="UniProtKB-KW"/>
</dbReference>
<gene>
    <name evidence="5" type="ORF">AQJ67_04535</name>
</gene>